<dbReference type="AlphaFoldDB" id="A0AB39KQF2"/>
<gene>
    <name evidence="1" type="ORF">ABOZ73_12200</name>
</gene>
<dbReference type="EMBL" id="CP158375">
    <property type="protein sequence ID" value="XDO95568.1"/>
    <property type="molecule type" value="Genomic_DNA"/>
</dbReference>
<organism evidence="1">
    <name type="scientific">Caulobacter sp. 73W</name>
    <dbReference type="NCBI Taxonomy" id="3161137"/>
    <lineage>
        <taxon>Bacteria</taxon>
        <taxon>Pseudomonadati</taxon>
        <taxon>Pseudomonadota</taxon>
        <taxon>Alphaproteobacteria</taxon>
        <taxon>Caulobacterales</taxon>
        <taxon>Caulobacteraceae</taxon>
        <taxon>Caulobacter</taxon>
    </lineage>
</organism>
<proteinExistence type="predicted"/>
<accession>A0AB39KQF2</accession>
<evidence type="ECO:0000313" key="1">
    <source>
        <dbReference type="EMBL" id="XDO95568.1"/>
    </source>
</evidence>
<protein>
    <submittedName>
        <fullName evidence="1">Uncharacterized protein</fullName>
    </submittedName>
</protein>
<dbReference type="RefSeq" id="WP_369058417.1">
    <property type="nucleotide sequence ID" value="NZ_CP158375.1"/>
</dbReference>
<name>A0AB39KQF2_9CAUL</name>
<reference evidence="1" key="1">
    <citation type="submission" date="2024-06" db="EMBL/GenBank/DDBJ databases">
        <title>Caulobacter inopinatus, sp. nov.</title>
        <authorList>
            <person name="Donachie S.P."/>
        </authorList>
    </citation>
    <scope>NUCLEOTIDE SEQUENCE</scope>
    <source>
        <strain evidence="1">73W</strain>
    </source>
</reference>
<sequence>MRRKPGAPWVLDLASEDRARALQAAEDCLTEGRAAAVRVTKETLDEETREFQTVTIMSKGAVMGPEKKKKDEDRAPLCVSPADLYSAHARERIGRLLDGYLSRHKATPFELLHRPDLVENLEASVELQHAIQKISIPEAEARGLKVHDVMKTFQGLAQRAIDRLLKDFKKGKLPDVDREGFAQAAERLVDDPDRAYLLGAGVAASIAPAHGWADKITRLLDLADAAPQEPKARAMALAVIEQPICEILNSAAGLNDLLGGEMDLGSSLAAMTRLAGSEQVEMLIGIEPRVATVMPPLQGPAARLANWLGGKHFEQVRKAISQRVLKELISPKRLKPGDAEAEIEYLRALAMALTAAAGRILEHEDIHSAFTERSKMLLTGEFVTNLLGRDRSAREEIEVLVKLTENVTGGANKRAASRWLLANATGLRFEREIQQGPDAAAAKLAALATLQRLVARSGLAPEDYKPIQDHFGQLGARIEGETRMINTLLKAPSPLTFKLSVLIRLATGETGPLGPSADKAKTEALRLVRAPESREALAKSPQVLALVRSFVESTQKAA</sequence>